<dbReference type="NCBIfam" id="TIGR00860">
    <property type="entry name" value="LIC"/>
    <property type="match status" value="1"/>
</dbReference>
<organism evidence="14 15">
    <name type="scientific">Porites evermanni</name>
    <dbReference type="NCBI Taxonomy" id="104178"/>
    <lineage>
        <taxon>Eukaryota</taxon>
        <taxon>Metazoa</taxon>
        <taxon>Cnidaria</taxon>
        <taxon>Anthozoa</taxon>
        <taxon>Hexacorallia</taxon>
        <taxon>Scleractinia</taxon>
        <taxon>Fungiina</taxon>
        <taxon>Poritidae</taxon>
        <taxon>Porites</taxon>
    </lineage>
</organism>
<sequence length="797" mass="91486">GGPVIVTVGFWILSIDKIDVVNMDFTIDILLRQEWIDRRLCHRLNQTITLNGGARKTKIWIPDSYFLNAKAAKMHKVTAPNVMFMIEPSGNIKYNARVTIKAACQFDLRKFPIDIQVCPLILESYGYDNQRIRYKWEVSKTGGKKSSSSDIRATSNYVLKKTEFFTNMNQYFSGNFSGVRAEFTFERSCSYFEMYGMSVVLVAISWMGFLVPLDQTAARIALGITSVLTEVAILNIMNNAMPKVSYIKSSDEYLIGCLVFVFFTLMEYCFVLLLKVRQKNHKASETFKAQTVRYTIENESKFQPLTSLRASTNNSEPVPPAADTGKQLTWMEKYFLNAREMILGEDFMLNVDGYSFKIFPVAFALEGNKTVTEVLDSLLTKEHYDSRLRPNYEGGPVEVTVGFWVLSIDAINVVDMDFLLDIFFRQEWTDERLDHGLNKTMFLSNTVMDRIWMPDTYFVNAKHGSFHKITTHNIMIMIMPGGMVKYNARITIKAACPMDLRKFPMDTQHCPLSVESYGYSDRHIKFKWEKDKTDGMSFVPGNAKMLPQYSLVSLNLSKISNRYVVGNWSGIKAVFTFERMASYFLIHVYSPCALIVIISWISFLLPRSSPPARVTLGVTSVLTVVTVMNMLNNSMPKVNYVKTIDKYLIGCFLFVFASLVEYSIVLFLAARMKIYQESDEYTKDNCKKVDTEPSSFKFLNHGGVVFNRRSKSEKICSTQLEMMEFSKLEDEMIETPTQKTQRTWLDIRALRKRFYTERAILAVDEYALILFPLSFGLFNVLYWLTIANDSESTFTNS</sequence>
<comment type="similarity">
    <text evidence="11">Belongs to the ligand-gated ion channel (TC 1.A.9) family.</text>
</comment>
<evidence type="ECO:0000259" key="12">
    <source>
        <dbReference type="Pfam" id="PF02931"/>
    </source>
</evidence>
<feature type="transmembrane region" description="Helical" evidence="11">
    <location>
        <begin position="194"/>
        <end position="213"/>
    </location>
</feature>
<dbReference type="CDD" id="cd19049">
    <property type="entry name" value="LGIC_TM_anion"/>
    <property type="match status" value="2"/>
</dbReference>
<dbReference type="PROSITE" id="PS00236">
    <property type="entry name" value="NEUROTR_ION_CHANNEL"/>
    <property type="match status" value="2"/>
</dbReference>
<evidence type="ECO:0000256" key="1">
    <source>
        <dbReference type="ARBA" id="ARBA00004141"/>
    </source>
</evidence>
<dbReference type="InterPro" id="IPR036719">
    <property type="entry name" value="Neuro-gated_channel_TM_sf"/>
</dbReference>
<dbReference type="EMBL" id="CALNXI010000062">
    <property type="protein sequence ID" value="CAH3017443.1"/>
    <property type="molecule type" value="Genomic_DNA"/>
</dbReference>
<keyword evidence="3 11" id="KW-0813">Transport</keyword>
<evidence type="ECO:0000256" key="6">
    <source>
        <dbReference type="ARBA" id="ARBA00022729"/>
    </source>
</evidence>
<feature type="domain" description="Neurotransmitter-gated ion-channel transmembrane" evidence="13">
    <location>
        <begin position="198"/>
        <end position="296"/>
    </location>
</feature>
<dbReference type="Pfam" id="PF02932">
    <property type="entry name" value="Neur_chan_memb"/>
    <property type="match status" value="2"/>
</dbReference>
<dbReference type="SUPFAM" id="SSF63712">
    <property type="entry name" value="Nicotinic receptor ligand binding domain-like"/>
    <property type="match status" value="2"/>
</dbReference>
<dbReference type="InterPro" id="IPR006028">
    <property type="entry name" value="GABAA/Glycine_rcpt"/>
</dbReference>
<evidence type="ECO:0000256" key="2">
    <source>
        <dbReference type="ARBA" id="ARBA00004236"/>
    </source>
</evidence>
<evidence type="ECO:0000256" key="3">
    <source>
        <dbReference type="ARBA" id="ARBA00022448"/>
    </source>
</evidence>
<evidence type="ECO:0000256" key="4">
    <source>
        <dbReference type="ARBA" id="ARBA00022475"/>
    </source>
</evidence>
<comment type="caution">
    <text evidence="14">The sequence shown here is derived from an EMBL/GenBank/DDBJ whole genome shotgun (WGS) entry which is preliminary data.</text>
</comment>
<keyword evidence="8 11" id="KW-0406">Ion transport</keyword>
<dbReference type="SUPFAM" id="SSF90112">
    <property type="entry name" value="Neurotransmitter-gated ion-channel transmembrane pore"/>
    <property type="match status" value="2"/>
</dbReference>
<keyword evidence="6" id="KW-0732">Signal</keyword>
<feature type="transmembrane region" description="Helical" evidence="11">
    <location>
        <begin position="614"/>
        <end position="635"/>
    </location>
</feature>
<accession>A0ABN8LJY6</accession>
<feature type="transmembrane region" description="Helical" evidence="11">
    <location>
        <begin position="253"/>
        <end position="274"/>
    </location>
</feature>
<comment type="caution">
    <text evidence="11">Lacks conserved residue(s) required for the propagation of feature annotation.</text>
</comment>
<evidence type="ECO:0000256" key="8">
    <source>
        <dbReference type="ARBA" id="ARBA00023065"/>
    </source>
</evidence>
<evidence type="ECO:0000313" key="14">
    <source>
        <dbReference type="EMBL" id="CAH3017443.1"/>
    </source>
</evidence>
<dbReference type="CDD" id="cd18990">
    <property type="entry name" value="LGIC_ECD_GABAAR"/>
    <property type="match status" value="2"/>
</dbReference>
<feature type="domain" description="Neurotransmitter-gated ion-channel ligand-binding" evidence="12">
    <location>
        <begin position="3"/>
        <end position="187"/>
    </location>
</feature>
<evidence type="ECO:0000259" key="13">
    <source>
        <dbReference type="Pfam" id="PF02932"/>
    </source>
</evidence>
<dbReference type="Gene3D" id="2.70.170.10">
    <property type="entry name" value="Neurotransmitter-gated ion-channel ligand-binding domain"/>
    <property type="match status" value="2"/>
</dbReference>
<feature type="non-terminal residue" evidence="14">
    <location>
        <position position="1"/>
    </location>
</feature>
<keyword evidence="5 11" id="KW-0812">Transmembrane</keyword>
<reference evidence="14 15" key="1">
    <citation type="submission" date="2022-05" db="EMBL/GenBank/DDBJ databases">
        <authorList>
            <consortium name="Genoscope - CEA"/>
            <person name="William W."/>
        </authorList>
    </citation>
    <scope>NUCLEOTIDE SEQUENCE [LARGE SCALE GENOMIC DNA]</scope>
</reference>
<dbReference type="PANTHER" id="PTHR18945">
    <property type="entry name" value="NEUROTRANSMITTER GATED ION CHANNEL"/>
    <property type="match status" value="1"/>
</dbReference>
<dbReference type="InterPro" id="IPR006029">
    <property type="entry name" value="Neurotrans-gated_channel_TM"/>
</dbReference>
<proteinExistence type="inferred from homology"/>
<keyword evidence="4" id="KW-1003">Cell membrane</keyword>
<name>A0ABN8LJY6_9CNID</name>
<gene>
    <name evidence="14" type="ORF">PEVE_00037600</name>
</gene>
<dbReference type="Proteomes" id="UP001159427">
    <property type="component" value="Unassembled WGS sequence"/>
</dbReference>
<dbReference type="InterPro" id="IPR006201">
    <property type="entry name" value="Neur_channel"/>
</dbReference>
<evidence type="ECO:0000256" key="5">
    <source>
        <dbReference type="ARBA" id="ARBA00022692"/>
    </source>
</evidence>
<keyword evidence="9 11" id="KW-0472">Membrane</keyword>
<dbReference type="InterPro" id="IPR018000">
    <property type="entry name" value="Neurotransmitter_ion_chnl_CS"/>
</dbReference>
<evidence type="ECO:0000313" key="15">
    <source>
        <dbReference type="Proteomes" id="UP001159427"/>
    </source>
</evidence>
<dbReference type="InterPro" id="IPR006202">
    <property type="entry name" value="Neur_chan_lig-bd"/>
</dbReference>
<comment type="subcellular location">
    <subcellularLocation>
        <location evidence="2">Cell membrane</location>
    </subcellularLocation>
    <subcellularLocation>
        <location evidence="1">Membrane</location>
        <topology evidence="1">Multi-pass membrane protein</topology>
    </subcellularLocation>
</comment>
<keyword evidence="10 11" id="KW-0407">Ion channel</keyword>
<evidence type="ECO:0000256" key="9">
    <source>
        <dbReference type="ARBA" id="ARBA00023136"/>
    </source>
</evidence>
<dbReference type="PRINTS" id="PR00252">
    <property type="entry name" value="NRIONCHANNEL"/>
</dbReference>
<feature type="domain" description="Neurotransmitter-gated ion-channel ligand-binding" evidence="12">
    <location>
        <begin position="373"/>
        <end position="549"/>
    </location>
</feature>
<dbReference type="InterPro" id="IPR038050">
    <property type="entry name" value="Neuro_actylchol_rec"/>
</dbReference>
<feature type="transmembrane region" description="Helical" evidence="11">
    <location>
        <begin position="220"/>
        <end position="241"/>
    </location>
</feature>
<dbReference type="Pfam" id="PF02931">
    <property type="entry name" value="Neur_chan_LBD"/>
    <property type="match status" value="2"/>
</dbReference>
<feature type="transmembrane region" description="Helical" evidence="11">
    <location>
        <begin position="581"/>
        <end position="602"/>
    </location>
</feature>
<feature type="transmembrane region" description="Helical" evidence="11">
    <location>
        <begin position="766"/>
        <end position="784"/>
    </location>
</feature>
<feature type="domain" description="Neurotransmitter-gated ion-channel transmembrane" evidence="13">
    <location>
        <begin position="588"/>
        <end position="675"/>
    </location>
</feature>
<dbReference type="PRINTS" id="PR00253">
    <property type="entry name" value="GABAARECEPTR"/>
</dbReference>
<keyword evidence="15" id="KW-1185">Reference proteome</keyword>
<evidence type="ECO:0000256" key="11">
    <source>
        <dbReference type="RuleBase" id="RU000687"/>
    </source>
</evidence>
<dbReference type="InterPro" id="IPR036734">
    <property type="entry name" value="Neur_chan_lig-bd_sf"/>
</dbReference>
<evidence type="ECO:0000256" key="7">
    <source>
        <dbReference type="ARBA" id="ARBA00022989"/>
    </source>
</evidence>
<keyword evidence="7 11" id="KW-1133">Transmembrane helix</keyword>
<protein>
    <submittedName>
        <fullName evidence="14">Uncharacterized protein</fullName>
    </submittedName>
</protein>
<dbReference type="Gene3D" id="1.20.58.390">
    <property type="entry name" value="Neurotransmitter-gated ion-channel transmembrane domain"/>
    <property type="match status" value="2"/>
</dbReference>
<feature type="transmembrane region" description="Helical" evidence="11">
    <location>
        <begin position="647"/>
        <end position="670"/>
    </location>
</feature>
<evidence type="ECO:0000256" key="10">
    <source>
        <dbReference type="ARBA" id="ARBA00023303"/>
    </source>
</evidence>